<name>A0A1X6WKP1_9ENTE</name>
<dbReference type="InterPro" id="IPR032237">
    <property type="entry name" value="Cas9_PI"/>
</dbReference>
<dbReference type="EC" id="3.1.-.-" evidence="13"/>
<dbReference type="GO" id="GO:0003677">
    <property type="term" value="F:DNA binding"/>
    <property type="evidence" value="ECO:0007669"/>
    <property type="project" value="UniProtKB-UniRule"/>
</dbReference>
<protein>
    <recommendedName>
        <fullName evidence="13">CRISPR-associated endonuclease Cas9</fullName>
        <ecNumber evidence="13">3.1.-.-</ecNumber>
    </recommendedName>
</protein>
<evidence type="ECO:0000313" key="15">
    <source>
        <dbReference type="EMBL" id="SLM84820.1"/>
    </source>
</evidence>
<dbReference type="Pfam" id="PF16595">
    <property type="entry name" value="Cas9_PI"/>
    <property type="match status" value="1"/>
</dbReference>
<feature type="active site" description="Proton acceptor for HNH nuclease domain" evidence="13">
    <location>
        <position position="850"/>
    </location>
</feature>
<evidence type="ECO:0000256" key="7">
    <source>
        <dbReference type="ARBA" id="ARBA00022842"/>
    </source>
</evidence>
<dbReference type="Proteomes" id="UP000195918">
    <property type="component" value="Unassembled WGS sequence"/>
</dbReference>
<evidence type="ECO:0000256" key="3">
    <source>
        <dbReference type="ARBA" id="ARBA00022722"/>
    </source>
</evidence>
<dbReference type="GO" id="GO:0046872">
    <property type="term" value="F:metal ion binding"/>
    <property type="evidence" value="ECO:0007669"/>
    <property type="project" value="UniProtKB-UniRule"/>
</dbReference>
<keyword evidence="7 13" id="KW-0460">Magnesium</keyword>
<dbReference type="EMBL" id="FWFD01000003">
    <property type="protein sequence ID" value="SLM84820.1"/>
    <property type="molecule type" value="Genomic_DNA"/>
</dbReference>
<reference evidence="16" key="1">
    <citation type="submission" date="2017-02" db="EMBL/GenBank/DDBJ databases">
        <authorList>
            <person name="Dridi B."/>
        </authorList>
    </citation>
    <scope>NUCLEOTIDE SEQUENCE [LARGE SCALE GENOMIC DNA]</scope>
    <source>
        <strain evidence="16">bH819</strain>
    </source>
</reference>
<dbReference type="Pfam" id="PF22702">
    <property type="entry name" value="Cas9_RuvC"/>
    <property type="match status" value="1"/>
</dbReference>
<dbReference type="Gene3D" id="3.30.420.10">
    <property type="entry name" value="Ribonuclease H-like superfamily/Ribonuclease H"/>
    <property type="match status" value="1"/>
</dbReference>
<dbReference type="PROSITE" id="PS51749">
    <property type="entry name" value="HNH_CAS9"/>
    <property type="match status" value="1"/>
</dbReference>
<gene>
    <name evidence="13" type="primary">cas9</name>
    <name evidence="15" type="ORF">FM121_01910</name>
</gene>
<organism evidence="15 16">
    <name type="scientific">Vagococcus fluvialis bH819</name>
    <dbReference type="NCBI Taxonomy" id="1255619"/>
    <lineage>
        <taxon>Bacteria</taxon>
        <taxon>Bacillati</taxon>
        <taxon>Bacillota</taxon>
        <taxon>Bacilli</taxon>
        <taxon>Lactobacillales</taxon>
        <taxon>Enterococcaceae</taxon>
        <taxon>Vagococcus</taxon>
    </lineage>
</organism>
<proteinExistence type="inferred from homology"/>
<comment type="cofactor">
    <cofactor evidence="1 13">
        <name>Mg(2+)</name>
        <dbReference type="ChEBI" id="CHEBI:18420"/>
    </cofactor>
</comment>
<dbReference type="Pfam" id="PF13395">
    <property type="entry name" value="HNH_4"/>
    <property type="match status" value="1"/>
</dbReference>
<dbReference type="Pfam" id="PF16592">
    <property type="entry name" value="Cas9_REC"/>
    <property type="match status" value="1"/>
</dbReference>
<dbReference type="NCBIfam" id="TIGR01865">
    <property type="entry name" value="cas_Csn1"/>
    <property type="match status" value="1"/>
</dbReference>
<keyword evidence="16" id="KW-1185">Reference proteome</keyword>
<keyword evidence="8 13" id="KW-0694">RNA-binding</keyword>
<evidence type="ECO:0000256" key="11">
    <source>
        <dbReference type="ARBA" id="ARBA00023211"/>
    </source>
</evidence>
<evidence type="ECO:0000256" key="13">
    <source>
        <dbReference type="HAMAP-Rule" id="MF_01480"/>
    </source>
</evidence>
<dbReference type="GO" id="GO:0051607">
    <property type="term" value="P:defense response to virus"/>
    <property type="evidence" value="ECO:0007669"/>
    <property type="project" value="UniProtKB-UniRule"/>
</dbReference>
<evidence type="ECO:0000256" key="12">
    <source>
        <dbReference type="ARBA" id="ARBA00046380"/>
    </source>
</evidence>
<feature type="binding site" evidence="13">
    <location>
        <position position="10"/>
    </location>
    <ligand>
        <name>Mg(2+)</name>
        <dbReference type="ChEBI" id="CHEBI:18420"/>
        <label>2</label>
    </ligand>
</feature>
<dbReference type="InterPro" id="IPR003615">
    <property type="entry name" value="HNH_nuc"/>
</dbReference>
<evidence type="ECO:0000256" key="10">
    <source>
        <dbReference type="ARBA" id="ARBA00023125"/>
    </source>
</evidence>
<dbReference type="HAMAP" id="MF_01480">
    <property type="entry name" value="Cas9"/>
    <property type="match status" value="1"/>
</dbReference>
<comment type="subunit">
    <text evidence="12 13">Monomer. Binds crRNA and tracrRNA.</text>
</comment>
<evidence type="ECO:0000256" key="5">
    <source>
        <dbReference type="ARBA" id="ARBA00022759"/>
    </source>
</evidence>
<evidence type="ECO:0000259" key="14">
    <source>
        <dbReference type="PROSITE" id="PS51749"/>
    </source>
</evidence>
<dbReference type="InterPro" id="IPR028629">
    <property type="entry name" value="Cas9"/>
</dbReference>
<dbReference type="InterPro" id="IPR036397">
    <property type="entry name" value="RNaseH_sf"/>
</dbReference>
<sequence length="1339" mass="156013">MGKNYTIGLDIGTNSVGWSVVTENQQLVKKRMKIRGDSEKKQVKKNFWGVRLFDEGETAEATRLKRTTRRRYTRRRNRVVDLQNIFKDEINQKDSNFFNRLNESFLVVEDKKQPKQMIFGTVEEEASYHESFPTIYHLRKELVDNKDQADIRLVYLAMAHMIKYRGHFLIEGQLSTENTSVEEKFHLFLKEYNSTFCKQEDGSLVNPVNEDINGEEILMGTLSRSKKAEQIMKSFEGEKSNGVFSQFLKMIVGNQGNFKKAFNLEEDAKIQFAKEEYDEDLTTLLSNIGDEYANVFSLAKETYEAIELSGILSTKDKETYAKLSSSMTERYEDHEKDLASLKSFFREHLPEKYAVMFKDVSKNGYAGYIENSNKISQEEFYKYTKKLIGQIEGADYFIKKMEQEAFLRKQRTYDNGVIPYQVHLSELTHIINNQKKYYPFLLEKEEEIKSILTFKIPYYIGPLAKGNSDFAWLIRNSNDKITPSNFNEVLDIENSASQFIERMTNNDVYLPEEKVLPKNSMLYQKYIVFNELTKVRYINDRGTECNFSGEEKLQIFERFFKDSSTKVKKVSLENYLNKEYMIESPTIKGIEDDFNASFRTYHDFIKLGVSREMLDDIDNEEMFEDIVKILTIFEDRQMIKKQLEKYKDVFDSDILKKMVRRHYTGWGRLSKKLLHEMKDDNSGKTILDYLIEDDRLPKHINRNFMQLINDSNLSFKEKIEKAQLTDGTEDIDSVVKNLIGSPAIKKGISQSLKIVEELVSIMGYQPTSIVVEMARENQTTSKGKRQSIQRYKRLEAAINELGSDLLKVCPTDNHALKDDRLYLYYLQNGRDMYTGLELDIHNLSQYDIDHIVPRSFITDNSIDNRVLVSSKKNRGKLDNVPSKEIVQKNKLLWMNLKKSKLMSEKKYANLIKGETGGLTEDDKAKFLNRQLVETRQITKNVAQILDQRFNTQKDEKGNIIREVKVITLKSALVSQFRQNFEFYKVREVNDFHHAHDAYLNAVVANTLLKVYPKLTPDFVYGEYRKGNPFKNTKATAKKHYYSNIMENLCHETTIIDDETGEILWDKKCIGTIKQVLNYHQVNVVKKVETQTGRFSEETLVPRGSTKNPIALKSHLDPQKYGGFKSPTIAYTIVIEYKKGKKDILIKELLGISIMNRGAFEKNNKEYLEKLNYKEPRVLMVLPKYSLFELENGRRRLLASDKESQKGNQMAVPSYLNNLLYHTNKSLSKNAKSLEYVNEHRQQFEELLEEIIDFANQFTLAEKNTLLIADLYESNKEADIELLASSFINLLRFNQMGAPAEFSFFEKPIPRKRYSSTFELLKGKVIHQSITGLYETHQKV</sequence>
<accession>A0A1X6WKP1</accession>
<dbReference type="InterPro" id="IPR032240">
    <property type="entry name" value="Cas9_REC"/>
</dbReference>
<evidence type="ECO:0000256" key="9">
    <source>
        <dbReference type="ARBA" id="ARBA00023118"/>
    </source>
</evidence>
<feature type="domain" description="HNH Cas9-type" evidence="14">
    <location>
        <begin position="780"/>
        <end position="931"/>
    </location>
</feature>
<feature type="binding site" evidence="13">
    <location>
        <position position="776"/>
    </location>
    <ligand>
        <name>Mg(2+)</name>
        <dbReference type="ChEBI" id="CHEBI:18420"/>
        <label>1</label>
    </ligand>
</feature>
<feature type="binding site" evidence="13">
    <location>
        <position position="776"/>
    </location>
    <ligand>
        <name>Mg(2+)</name>
        <dbReference type="ChEBI" id="CHEBI:18420"/>
        <label>2</label>
    </ligand>
</feature>
<keyword evidence="6 13" id="KW-0378">Hydrolase</keyword>
<dbReference type="InterPro" id="IPR055228">
    <property type="entry name" value="Cas9_RuvC"/>
</dbReference>
<comment type="domain">
    <text evidence="13">Has 2 endonuclease domains. The discontinuous RuvC-like domain cleaves the target DNA noncomplementary to crRNA while the HNH nuclease domain cleaves the target DNA complementary to crRNA.</text>
</comment>
<evidence type="ECO:0000256" key="1">
    <source>
        <dbReference type="ARBA" id="ARBA00001946"/>
    </source>
</evidence>
<feature type="binding site" evidence="13">
    <location>
        <position position="993"/>
    </location>
    <ligand>
        <name>Mg(2+)</name>
        <dbReference type="ChEBI" id="CHEBI:18420"/>
        <label>2</label>
    </ligand>
</feature>
<keyword evidence="10 13" id="KW-0238">DNA-binding</keyword>
<feature type="binding site" evidence="13">
    <location>
        <position position="772"/>
    </location>
    <ligand>
        <name>Mg(2+)</name>
        <dbReference type="ChEBI" id="CHEBI:18420"/>
        <label>1</label>
    </ligand>
</feature>
<comment type="similarity">
    <text evidence="13">Belongs to the CRISPR-associated Cas9 family.</text>
</comment>
<evidence type="ECO:0000313" key="16">
    <source>
        <dbReference type="Proteomes" id="UP000195918"/>
    </source>
</evidence>
<dbReference type="InterPro" id="IPR033114">
    <property type="entry name" value="HNH_CAS9"/>
</dbReference>
<feature type="binding site" evidence="13">
    <location>
        <position position="10"/>
    </location>
    <ligand>
        <name>Mg(2+)</name>
        <dbReference type="ChEBI" id="CHEBI:18420"/>
        <label>1</label>
    </ligand>
</feature>
<keyword evidence="4 13" id="KW-0479">Metal-binding</keyword>
<keyword evidence="3 13" id="KW-0540">Nuclease</keyword>
<keyword evidence="5 13" id="KW-0255">Endonuclease</keyword>
<evidence type="ECO:0000256" key="2">
    <source>
        <dbReference type="ARBA" id="ARBA00005244"/>
    </source>
</evidence>
<comment type="function">
    <text evidence="13">CRISPR (clustered regularly interspaced short palindromic repeat) is an adaptive immune system that provides protection against mobile genetic elements (viruses, transposable elements and conjugative plasmids). CRISPR clusters contain spacers, sequences complementary to antecedent mobile elements, and target invading nucleic acids. CRISPR clusters are transcribed and processed into CRISPR RNA (crRNA). In type II CRISPR systems correct processing of pre-crRNA requires a trans-encoded small RNA (tracrRNA), endogenous ribonuclease 3 (rnc) and this protein. The tracrRNA serves as a guide for ribonuclease 3-aided processing of pre-crRNA. Subsequently Cas9/crRNA/tracrRNA endonucleolytically cleaves linear or circular dsDNA target complementary to the spacer; Cas9 is inactive in the absence of the 2 guide RNAs (gRNA). Cas9 recognizes the protospacer adjacent motif (PAM) in the CRISPR repeat sequences to help distinguish self versus nonself, as targets within the bacterial CRISPR locus do not have PAMs. PAM recognition is also required for catalytic activity.</text>
</comment>
<dbReference type="OrthoDB" id="9757607at2"/>
<evidence type="ECO:0000256" key="4">
    <source>
        <dbReference type="ARBA" id="ARBA00022723"/>
    </source>
</evidence>
<dbReference type="GO" id="GO:0016787">
    <property type="term" value="F:hydrolase activity"/>
    <property type="evidence" value="ECO:0007669"/>
    <property type="project" value="UniProtKB-KW"/>
</dbReference>
<comment type="similarity">
    <text evidence="2">Belongs to the CRISPR-associated protein Cas9 family. Subtype II-A subfamily.</text>
</comment>
<dbReference type="GO" id="GO:0003723">
    <property type="term" value="F:RNA binding"/>
    <property type="evidence" value="ECO:0007669"/>
    <property type="project" value="UniProtKB-UniRule"/>
</dbReference>
<dbReference type="RefSeq" id="WP_086950450.1">
    <property type="nucleotide sequence ID" value="NZ_FWFD01000003.1"/>
</dbReference>
<dbReference type="GO" id="GO:0004519">
    <property type="term" value="F:endonuclease activity"/>
    <property type="evidence" value="ECO:0007669"/>
    <property type="project" value="UniProtKB-UniRule"/>
</dbReference>
<dbReference type="GO" id="GO:0043571">
    <property type="term" value="P:maintenance of CRISPR repeat elements"/>
    <property type="evidence" value="ECO:0007669"/>
    <property type="project" value="UniProtKB-UniRule"/>
</dbReference>
<keyword evidence="9 13" id="KW-0051">Antiviral defense</keyword>
<keyword evidence="11" id="KW-0464">Manganese</keyword>
<feature type="active site" description="For RuvC-like nuclease domain" evidence="13">
    <location>
        <position position="10"/>
    </location>
</feature>
<evidence type="ECO:0000256" key="6">
    <source>
        <dbReference type="ARBA" id="ARBA00022801"/>
    </source>
</evidence>
<evidence type="ECO:0000256" key="8">
    <source>
        <dbReference type="ARBA" id="ARBA00022884"/>
    </source>
</evidence>